<dbReference type="AlphaFoldDB" id="A0A8K0SMQ8"/>
<accession>A0A8K0SMQ8</accession>
<feature type="domain" description="Amidase" evidence="1">
    <location>
        <begin position="201"/>
        <end position="386"/>
    </location>
</feature>
<keyword evidence="3" id="KW-1185">Reference proteome</keyword>
<dbReference type="OrthoDB" id="5423360at2759"/>
<dbReference type="SUPFAM" id="SSF75304">
    <property type="entry name" value="Amidase signature (AS) enzymes"/>
    <property type="match status" value="1"/>
</dbReference>
<dbReference type="Proteomes" id="UP000813444">
    <property type="component" value="Unassembled WGS sequence"/>
</dbReference>
<dbReference type="PANTHER" id="PTHR46310">
    <property type="entry name" value="AMIDASE 1"/>
    <property type="match status" value="1"/>
</dbReference>
<dbReference type="InterPro" id="IPR023631">
    <property type="entry name" value="Amidase_dom"/>
</dbReference>
<name>A0A8K0SMQ8_9HYPO</name>
<protein>
    <submittedName>
        <fullName evidence="2">Amidase signature domain-containing protein</fullName>
    </submittedName>
</protein>
<dbReference type="Pfam" id="PF01425">
    <property type="entry name" value="Amidase"/>
    <property type="match status" value="1"/>
</dbReference>
<dbReference type="Gene3D" id="3.90.1300.10">
    <property type="entry name" value="Amidase signature (AS) domain"/>
    <property type="match status" value="1"/>
</dbReference>
<comment type="caution">
    <text evidence="2">The sequence shown here is derived from an EMBL/GenBank/DDBJ whole genome shotgun (WGS) entry which is preliminary data.</text>
</comment>
<gene>
    <name evidence="2" type="ORF">B0I35DRAFT_58742</name>
</gene>
<dbReference type="InterPro" id="IPR036928">
    <property type="entry name" value="AS_sf"/>
</dbReference>
<dbReference type="EMBL" id="JAGPNK010000010">
    <property type="protein sequence ID" value="KAH7312539.1"/>
    <property type="molecule type" value="Genomic_DNA"/>
</dbReference>
<organism evidence="2 3">
    <name type="scientific">Stachybotrys elegans</name>
    <dbReference type="NCBI Taxonomy" id="80388"/>
    <lineage>
        <taxon>Eukaryota</taxon>
        <taxon>Fungi</taxon>
        <taxon>Dikarya</taxon>
        <taxon>Ascomycota</taxon>
        <taxon>Pezizomycotina</taxon>
        <taxon>Sordariomycetes</taxon>
        <taxon>Hypocreomycetidae</taxon>
        <taxon>Hypocreales</taxon>
        <taxon>Stachybotryaceae</taxon>
        <taxon>Stachybotrys</taxon>
    </lineage>
</organism>
<evidence type="ECO:0000313" key="3">
    <source>
        <dbReference type="Proteomes" id="UP000813444"/>
    </source>
</evidence>
<dbReference type="PANTHER" id="PTHR46310:SF7">
    <property type="entry name" value="AMIDASE 1"/>
    <property type="match status" value="1"/>
</dbReference>
<reference evidence="2" key="1">
    <citation type="journal article" date="2021" name="Nat. Commun.">
        <title>Genetic determinants of endophytism in the Arabidopsis root mycobiome.</title>
        <authorList>
            <person name="Mesny F."/>
            <person name="Miyauchi S."/>
            <person name="Thiergart T."/>
            <person name="Pickel B."/>
            <person name="Atanasova L."/>
            <person name="Karlsson M."/>
            <person name="Huettel B."/>
            <person name="Barry K.W."/>
            <person name="Haridas S."/>
            <person name="Chen C."/>
            <person name="Bauer D."/>
            <person name="Andreopoulos W."/>
            <person name="Pangilinan J."/>
            <person name="LaButti K."/>
            <person name="Riley R."/>
            <person name="Lipzen A."/>
            <person name="Clum A."/>
            <person name="Drula E."/>
            <person name="Henrissat B."/>
            <person name="Kohler A."/>
            <person name="Grigoriev I.V."/>
            <person name="Martin F.M."/>
            <person name="Hacquard S."/>
        </authorList>
    </citation>
    <scope>NUCLEOTIDE SEQUENCE</scope>
    <source>
        <strain evidence="2">MPI-CAGE-CH-0235</strain>
    </source>
</reference>
<evidence type="ECO:0000259" key="1">
    <source>
        <dbReference type="Pfam" id="PF01425"/>
    </source>
</evidence>
<evidence type="ECO:0000313" key="2">
    <source>
        <dbReference type="EMBL" id="KAH7312539.1"/>
    </source>
</evidence>
<sequence length="494" mass="54600">MQLRNMESLRPWGMNSVPGFDTNEYRWLDEAVDGLDLGPPNPSIAAGTGPCLVVRSQSADGVSDDALCQLISTWMSAGDVIHPSFCKTLFIVTGTGSTQPLSSSFTVQRKSLEDFPGLQAMSVMSITQLLIGSDEHAVNNLCSGPYVWSGTCFHRIYRSYADSQSAFFSSIIHIPEDGRFIETRPTSHVAVPSRLYSPPRAQDRPLSGLRFAVKDLIDVAGLRTSAGSRDYYKYVAESASSAQLITHLISLGAVLIGKTKNTQFANGEDPQEWIDYTCPWNPRGDGYQNPDTSSSGSATAISSYDWIDFTIGTDTCGSIACPAAAQGVFAIRLSTGAASQEGVLRMNKYLDSVGLFTRHIDVLSNITSLWLRPDDRLYQTTVQPWSPVDIVYPWSSFSHGNKETLEAHERFVQSLLSFTGATRRDLDLDREWKRIDPLTSASSVYEDLKKTTGYLHLAGFSDRVEPFRLAFKEEYGREPYLDKVNLSKLQVELT</sequence>
<proteinExistence type="predicted"/>